<evidence type="ECO:0000256" key="2">
    <source>
        <dbReference type="ARBA" id="ARBA00023163"/>
    </source>
</evidence>
<proteinExistence type="predicted"/>
<organism evidence="5 6">
    <name type="scientific">Haloferax massiliensis</name>
    <dbReference type="NCBI Taxonomy" id="1476858"/>
    <lineage>
        <taxon>Archaea</taxon>
        <taxon>Methanobacteriati</taxon>
        <taxon>Methanobacteriota</taxon>
        <taxon>Stenosarchaea group</taxon>
        <taxon>Halobacteria</taxon>
        <taxon>Halobacteriales</taxon>
        <taxon>Haloferacaceae</taxon>
        <taxon>Haloferax</taxon>
    </lineage>
</organism>
<sequence length="239" mass="27302">MREFEFVVRFSEGTDELMDLFYEYPSLRSRSSVCSSTEDVMWRVDHVVGTPEALSAFEGVFTDETRCNECLDAPDCHTHRDYHVLDRSDNSMTVYTYREEVSDCHSIPRYVLEHVGPGVIFESSRSAGAYRWRILYPGDHPLGELYETIEAQLREGLQLDVEHLTNAGNWDAEARIAADLSAAHWEALETAVEHGYYERPRQVTVEDLSGVLDVPRSTVQYRLRTAEDLVMSQLGDPEA</sequence>
<feature type="domain" description="HTH bat-type" evidence="3">
    <location>
        <begin position="184"/>
        <end position="231"/>
    </location>
</feature>
<dbReference type="InterPro" id="IPR007050">
    <property type="entry name" value="HTH_bacterioopsin"/>
</dbReference>
<evidence type="ECO:0000313" key="5">
    <source>
        <dbReference type="EMBL" id="CQR49749.1"/>
    </source>
</evidence>
<protein>
    <submittedName>
        <fullName evidence="5">HTH DNA binding domain protein</fullName>
    </submittedName>
</protein>
<gene>
    <name evidence="5" type="ORF">BN996_01218</name>
</gene>
<reference evidence="6" key="1">
    <citation type="submission" date="2015-03" db="EMBL/GenBank/DDBJ databases">
        <authorList>
            <person name="Urmite Genomes"/>
        </authorList>
    </citation>
    <scope>NUCLEOTIDE SEQUENCE [LARGE SCALE GENOMIC DNA]</scope>
    <source>
        <strain evidence="6">Arc-Hr</strain>
    </source>
</reference>
<evidence type="ECO:0000259" key="4">
    <source>
        <dbReference type="Pfam" id="PF24281"/>
    </source>
</evidence>
<evidence type="ECO:0000313" key="6">
    <source>
        <dbReference type="Proteomes" id="UP000198902"/>
    </source>
</evidence>
<dbReference type="Proteomes" id="UP000198902">
    <property type="component" value="Unassembled WGS sequence"/>
</dbReference>
<accession>A0A0D6JPF9</accession>
<keyword evidence="1" id="KW-0805">Transcription regulation</keyword>
<evidence type="ECO:0000256" key="1">
    <source>
        <dbReference type="ARBA" id="ARBA00023015"/>
    </source>
</evidence>
<evidence type="ECO:0000259" key="3">
    <source>
        <dbReference type="Pfam" id="PF04967"/>
    </source>
</evidence>
<dbReference type="EMBL" id="CSTE01000002">
    <property type="protein sequence ID" value="CQR49749.1"/>
    <property type="molecule type" value="Genomic_DNA"/>
</dbReference>
<feature type="domain" description="HVO-2928 N-terminal" evidence="4">
    <location>
        <begin position="3"/>
        <end position="170"/>
    </location>
</feature>
<dbReference type="RefSeq" id="WP_089777607.1">
    <property type="nucleotide sequence ID" value="NZ_CABLRR010000002.1"/>
</dbReference>
<dbReference type="OrthoDB" id="198846at2157"/>
<keyword evidence="2" id="KW-0804">Transcription</keyword>
<name>A0A0D6JPF9_9EURY</name>
<dbReference type="Pfam" id="PF04967">
    <property type="entry name" value="HTH_10"/>
    <property type="match status" value="1"/>
</dbReference>
<dbReference type="AlphaFoldDB" id="A0A0D6JPF9"/>
<dbReference type="Pfam" id="PF24281">
    <property type="entry name" value="HVO_2928_N"/>
    <property type="match status" value="1"/>
</dbReference>
<dbReference type="InterPro" id="IPR056529">
    <property type="entry name" value="HVO_2928_N"/>
</dbReference>
<keyword evidence="6" id="KW-1185">Reference proteome</keyword>